<evidence type="ECO:0000313" key="2">
    <source>
        <dbReference type="EMBL" id="CAI5778186.1"/>
    </source>
</evidence>
<feature type="compositionally biased region" description="Low complexity" evidence="1">
    <location>
        <begin position="208"/>
        <end position="220"/>
    </location>
</feature>
<feature type="region of interest" description="Disordered" evidence="1">
    <location>
        <begin position="161"/>
        <end position="315"/>
    </location>
</feature>
<dbReference type="Proteomes" id="UP001178461">
    <property type="component" value="Chromosome 6"/>
</dbReference>
<accession>A0AA35KIL0</accession>
<protein>
    <submittedName>
        <fullName evidence="2">Uncharacterized protein</fullName>
    </submittedName>
</protein>
<feature type="compositionally biased region" description="Basic and acidic residues" evidence="1">
    <location>
        <begin position="186"/>
        <end position="198"/>
    </location>
</feature>
<proteinExistence type="predicted"/>
<dbReference type="AlphaFoldDB" id="A0AA35KIL0"/>
<evidence type="ECO:0000313" key="3">
    <source>
        <dbReference type="Proteomes" id="UP001178461"/>
    </source>
</evidence>
<gene>
    <name evidence="2" type="ORF">PODLI_1B026825</name>
</gene>
<sequence length="338" mass="35912">MIPFLAYLLPLSGPRTWLTRHQEERQGRTGGRVDSGGEGKHRRRRKRSVCARACMGGGERPFPLCLPKLGLEAVGVLPWLRSGILPTHSPPRPWQSNRGSGRRRGEAWPRRRKCLQEPQGVYLCGEKSGAGCRAPRDASFLPGDDDSFRRPVSRLLLRLSRQVSRNPLPHPGPSRACSRPSPPPRAAERGGGEKEGRAEVSPAPPSVPSSFPSPAAFGSEDGAASGSALPERGLRKAAEPPPPFGHGQQPLLDSGALASPPPAPFSAPGSPPGGVTSPASGPALAESPASARGWAGSPVRNEPEPRFWRKGLHHHPGSRRVQVALAARGVGGVLLPFF</sequence>
<evidence type="ECO:0000256" key="1">
    <source>
        <dbReference type="SAM" id="MobiDB-lite"/>
    </source>
</evidence>
<feature type="region of interest" description="Disordered" evidence="1">
    <location>
        <begin position="88"/>
        <end position="111"/>
    </location>
</feature>
<organism evidence="2 3">
    <name type="scientific">Podarcis lilfordi</name>
    <name type="common">Lilford's wall lizard</name>
    <dbReference type="NCBI Taxonomy" id="74358"/>
    <lineage>
        <taxon>Eukaryota</taxon>
        <taxon>Metazoa</taxon>
        <taxon>Chordata</taxon>
        <taxon>Craniata</taxon>
        <taxon>Vertebrata</taxon>
        <taxon>Euteleostomi</taxon>
        <taxon>Lepidosauria</taxon>
        <taxon>Squamata</taxon>
        <taxon>Bifurcata</taxon>
        <taxon>Unidentata</taxon>
        <taxon>Episquamata</taxon>
        <taxon>Laterata</taxon>
        <taxon>Lacertibaenia</taxon>
        <taxon>Lacertidae</taxon>
        <taxon>Podarcis</taxon>
    </lineage>
</organism>
<dbReference type="EMBL" id="OX395131">
    <property type="protein sequence ID" value="CAI5778186.1"/>
    <property type="molecule type" value="Genomic_DNA"/>
</dbReference>
<reference evidence="2" key="1">
    <citation type="submission" date="2022-12" db="EMBL/GenBank/DDBJ databases">
        <authorList>
            <person name="Alioto T."/>
            <person name="Alioto T."/>
            <person name="Gomez Garrido J."/>
        </authorList>
    </citation>
    <scope>NUCLEOTIDE SEQUENCE</scope>
</reference>
<name>A0AA35KIL0_9SAUR</name>
<keyword evidence="3" id="KW-1185">Reference proteome</keyword>
<feature type="compositionally biased region" description="Pro residues" evidence="1">
    <location>
        <begin position="259"/>
        <end position="271"/>
    </location>
</feature>
<feature type="region of interest" description="Disordered" evidence="1">
    <location>
        <begin position="19"/>
        <end position="47"/>
    </location>
</feature>